<keyword evidence="3" id="KW-0547">Nucleotide-binding</keyword>
<dbReference type="PANTHER" id="PTHR43335:SF4">
    <property type="entry name" value="ABC TRANSPORTER, ATP-BINDING PROTEIN"/>
    <property type="match status" value="1"/>
</dbReference>
<evidence type="ECO:0000256" key="2">
    <source>
        <dbReference type="ARBA" id="ARBA00022448"/>
    </source>
</evidence>
<evidence type="ECO:0000313" key="7">
    <source>
        <dbReference type="EMBL" id="SFS54663.1"/>
    </source>
</evidence>
<evidence type="ECO:0000259" key="6">
    <source>
        <dbReference type="PROSITE" id="PS50893"/>
    </source>
</evidence>
<evidence type="ECO:0000256" key="5">
    <source>
        <dbReference type="SAM" id="MobiDB-lite"/>
    </source>
</evidence>
<dbReference type="InterPro" id="IPR003593">
    <property type="entry name" value="AAA+_ATPase"/>
</dbReference>
<organism evidence="7 8">
    <name type="scientific">Halostagnicola kamekurae</name>
    <dbReference type="NCBI Taxonomy" id="619731"/>
    <lineage>
        <taxon>Archaea</taxon>
        <taxon>Methanobacteriati</taxon>
        <taxon>Methanobacteriota</taxon>
        <taxon>Stenosarchaea group</taxon>
        <taxon>Halobacteria</taxon>
        <taxon>Halobacteriales</taxon>
        <taxon>Natrialbaceae</taxon>
        <taxon>Halostagnicola</taxon>
    </lineage>
</organism>
<feature type="region of interest" description="Disordered" evidence="5">
    <location>
        <begin position="299"/>
        <end position="342"/>
    </location>
</feature>
<dbReference type="GO" id="GO:0005524">
    <property type="term" value="F:ATP binding"/>
    <property type="evidence" value="ECO:0007669"/>
    <property type="project" value="UniProtKB-KW"/>
</dbReference>
<dbReference type="GO" id="GO:0016887">
    <property type="term" value="F:ATP hydrolysis activity"/>
    <property type="evidence" value="ECO:0007669"/>
    <property type="project" value="InterPro"/>
</dbReference>
<dbReference type="AlphaFoldDB" id="A0A1I6QQC7"/>
<dbReference type="SUPFAM" id="SSF52540">
    <property type="entry name" value="P-loop containing nucleoside triphosphate hydrolases"/>
    <property type="match status" value="1"/>
</dbReference>
<evidence type="ECO:0000313" key="8">
    <source>
        <dbReference type="Proteomes" id="UP000199199"/>
    </source>
</evidence>
<dbReference type="InterPro" id="IPR027417">
    <property type="entry name" value="P-loop_NTPase"/>
</dbReference>
<dbReference type="PROSITE" id="PS00211">
    <property type="entry name" value="ABC_TRANSPORTER_1"/>
    <property type="match status" value="1"/>
</dbReference>
<evidence type="ECO:0000256" key="4">
    <source>
        <dbReference type="ARBA" id="ARBA00022840"/>
    </source>
</evidence>
<dbReference type="PROSITE" id="PS50893">
    <property type="entry name" value="ABC_TRANSPORTER_2"/>
    <property type="match status" value="1"/>
</dbReference>
<dbReference type="CDD" id="cd03230">
    <property type="entry name" value="ABC_DR_subfamily_A"/>
    <property type="match status" value="1"/>
</dbReference>
<dbReference type="Gene3D" id="3.40.50.300">
    <property type="entry name" value="P-loop containing nucleotide triphosphate hydrolases"/>
    <property type="match status" value="1"/>
</dbReference>
<keyword evidence="2" id="KW-0813">Transport</keyword>
<dbReference type="EMBL" id="FOZS01000001">
    <property type="protein sequence ID" value="SFS54663.1"/>
    <property type="molecule type" value="Genomic_DNA"/>
</dbReference>
<gene>
    <name evidence="7" type="ORF">SAMN04488556_1449</name>
</gene>
<reference evidence="8" key="1">
    <citation type="submission" date="2016-10" db="EMBL/GenBank/DDBJ databases">
        <authorList>
            <person name="Varghese N."/>
            <person name="Submissions S."/>
        </authorList>
    </citation>
    <scope>NUCLEOTIDE SEQUENCE [LARGE SCALE GENOMIC DNA]</scope>
    <source>
        <strain evidence="8">DSM 22427</strain>
    </source>
</reference>
<feature type="domain" description="ABC transporter" evidence="6">
    <location>
        <begin position="4"/>
        <end position="229"/>
    </location>
</feature>
<dbReference type="InterPro" id="IPR017871">
    <property type="entry name" value="ABC_transporter-like_CS"/>
</dbReference>
<keyword evidence="4 7" id="KW-0067">ATP-binding</keyword>
<name>A0A1I6QQC7_9EURY</name>
<dbReference type="SMART" id="SM00382">
    <property type="entry name" value="AAA"/>
    <property type="match status" value="1"/>
</dbReference>
<dbReference type="RefSeq" id="WP_092903035.1">
    <property type="nucleotide sequence ID" value="NZ_FOZS01000001.1"/>
</dbReference>
<feature type="compositionally biased region" description="Polar residues" evidence="5">
    <location>
        <begin position="314"/>
        <end position="328"/>
    </location>
</feature>
<dbReference type="PANTHER" id="PTHR43335">
    <property type="entry name" value="ABC TRANSPORTER, ATP-BINDING PROTEIN"/>
    <property type="match status" value="1"/>
</dbReference>
<accession>A0A1I6QQC7</accession>
<dbReference type="OrthoDB" id="87732at2157"/>
<dbReference type="InterPro" id="IPR003439">
    <property type="entry name" value="ABC_transporter-like_ATP-bd"/>
</dbReference>
<evidence type="ECO:0000256" key="3">
    <source>
        <dbReference type="ARBA" id="ARBA00022741"/>
    </source>
</evidence>
<dbReference type="Pfam" id="PF00005">
    <property type="entry name" value="ABC_tran"/>
    <property type="match status" value="1"/>
</dbReference>
<comment type="similarity">
    <text evidence="1">Belongs to the ABC transporter superfamily.</text>
</comment>
<proteinExistence type="inferred from homology"/>
<protein>
    <submittedName>
        <fullName evidence="7">ABC-2 type transport system ATP-binding protein</fullName>
    </submittedName>
</protein>
<feature type="compositionally biased region" description="Basic and acidic residues" evidence="5">
    <location>
        <begin position="300"/>
        <end position="313"/>
    </location>
</feature>
<dbReference type="Proteomes" id="UP000199199">
    <property type="component" value="Unassembled WGS sequence"/>
</dbReference>
<evidence type="ECO:0000256" key="1">
    <source>
        <dbReference type="ARBA" id="ARBA00005417"/>
    </source>
</evidence>
<sequence length="342" mass="36427">MSAIELTNLTKQYGGVTALQGFDLTVEEGEIYGFLGPNGAGKSTTINILLDFARPTSGDTEVLGHDAQAESKRIRERVGVLPEGFDVYDRLTGRQHLNFTIKSKKSDDDPDALAERVGIADAIDRKAGGYSKGMAQRLVLGMALVGKPDLLILDEPSTGLDPNGAREMREIIRAERDRGATVFFSSHILSQVEAVCDRVGILLEGELVAQDTIEGLRDTTSTEATLVVEVDRVADGVLDEVRTLVEVSEASAEGTTITVSCEDSSKTVVLDTIEDAGVSVENFTTESASLEDLFASYTTDGHHRPADEADQSRDGNNQSDGATVQSATGADGSTDEDTAGRP</sequence>
<keyword evidence="8" id="KW-1185">Reference proteome</keyword>
<feature type="compositionally biased region" description="Acidic residues" evidence="5">
    <location>
        <begin position="333"/>
        <end position="342"/>
    </location>
</feature>